<feature type="transmembrane region" description="Helical" evidence="7">
    <location>
        <begin position="363"/>
        <end position="388"/>
    </location>
</feature>
<evidence type="ECO:0000256" key="7">
    <source>
        <dbReference type="SAM" id="Phobius"/>
    </source>
</evidence>
<feature type="transmembrane region" description="Helical" evidence="7">
    <location>
        <begin position="593"/>
        <end position="613"/>
    </location>
</feature>
<dbReference type="PANTHER" id="PTHR43867:SF7">
    <property type="entry name" value="CELLULOSE SYNTHASE (EUROFUNG)"/>
    <property type="match status" value="1"/>
</dbReference>
<accession>A0A5N6TR14</accession>
<evidence type="ECO:0000256" key="5">
    <source>
        <dbReference type="ARBA" id="ARBA00022989"/>
    </source>
</evidence>
<keyword evidence="3 9" id="KW-0808">Transferase</keyword>
<protein>
    <submittedName>
        <fullName evidence="9">Nucleotide-diphospho-sugar transferase</fullName>
    </submittedName>
</protein>
<organism evidence="9 10">
    <name type="scientific">Aspergillus avenaceus</name>
    <dbReference type="NCBI Taxonomy" id="36643"/>
    <lineage>
        <taxon>Eukaryota</taxon>
        <taxon>Fungi</taxon>
        <taxon>Dikarya</taxon>
        <taxon>Ascomycota</taxon>
        <taxon>Pezizomycotina</taxon>
        <taxon>Eurotiomycetes</taxon>
        <taxon>Eurotiomycetidae</taxon>
        <taxon>Eurotiales</taxon>
        <taxon>Aspergillaceae</taxon>
        <taxon>Aspergillus</taxon>
        <taxon>Aspergillus subgen. Circumdati</taxon>
    </lineage>
</organism>
<evidence type="ECO:0000313" key="10">
    <source>
        <dbReference type="Proteomes" id="UP000325780"/>
    </source>
</evidence>
<keyword evidence="2" id="KW-0328">Glycosyltransferase</keyword>
<dbReference type="InterPro" id="IPR029044">
    <property type="entry name" value="Nucleotide-diphossugar_trans"/>
</dbReference>
<evidence type="ECO:0000256" key="2">
    <source>
        <dbReference type="ARBA" id="ARBA00022676"/>
    </source>
</evidence>
<gene>
    <name evidence="9" type="ORF">BDV25DRAFT_157697</name>
</gene>
<dbReference type="Gene3D" id="3.90.550.10">
    <property type="entry name" value="Spore Coat Polysaccharide Biosynthesis Protein SpsA, Chain A"/>
    <property type="match status" value="1"/>
</dbReference>
<dbReference type="GO" id="GO:0016020">
    <property type="term" value="C:membrane"/>
    <property type="evidence" value="ECO:0007669"/>
    <property type="project" value="UniProtKB-SubCell"/>
</dbReference>
<keyword evidence="5 7" id="KW-1133">Transmembrane helix</keyword>
<keyword evidence="10" id="KW-1185">Reference proteome</keyword>
<feature type="transmembrane region" description="Helical" evidence="7">
    <location>
        <begin position="400"/>
        <end position="420"/>
    </location>
</feature>
<comment type="subcellular location">
    <subcellularLocation>
        <location evidence="1">Membrane</location>
        <topology evidence="1">Multi-pass membrane protein</topology>
    </subcellularLocation>
</comment>
<name>A0A5N6TR14_ASPAV</name>
<dbReference type="SUPFAM" id="SSF53448">
    <property type="entry name" value="Nucleotide-diphospho-sugar transferases"/>
    <property type="match status" value="1"/>
</dbReference>
<evidence type="ECO:0000256" key="3">
    <source>
        <dbReference type="ARBA" id="ARBA00022679"/>
    </source>
</evidence>
<proteinExistence type="predicted"/>
<feature type="domain" description="Glycosyltransferase 2-like" evidence="8">
    <location>
        <begin position="204"/>
        <end position="415"/>
    </location>
</feature>
<dbReference type="PANTHER" id="PTHR43867">
    <property type="entry name" value="CELLULOSE SYNTHASE CATALYTIC SUBUNIT A [UDP-FORMING]"/>
    <property type="match status" value="1"/>
</dbReference>
<feature type="transmembrane region" description="Helical" evidence="7">
    <location>
        <begin position="493"/>
        <end position="516"/>
    </location>
</feature>
<dbReference type="AlphaFoldDB" id="A0A5N6TR14"/>
<reference evidence="9 10" key="1">
    <citation type="submission" date="2019-04" db="EMBL/GenBank/DDBJ databases">
        <title>Friends and foes A comparative genomics study of 23 Aspergillus species from section Flavi.</title>
        <authorList>
            <consortium name="DOE Joint Genome Institute"/>
            <person name="Kjaerbolling I."/>
            <person name="Vesth T."/>
            <person name="Frisvad J.C."/>
            <person name="Nybo J.L."/>
            <person name="Theobald S."/>
            <person name="Kildgaard S."/>
            <person name="Isbrandt T."/>
            <person name="Kuo A."/>
            <person name="Sato A."/>
            <person name="Lyhne E.K."/>
            <person name="Kogle M.E."/>
            <person name="Wiebenga A."/>
            <person name="Kun R.S."/>
            <person name="Lubbers R.J."/>
            <person name="Makela M.R."/>
            <person name="Barry K."/>
            <person name="Chovatia M."/>
            <person name="Clum A."/>
            <person name="Daum C."/>
            <person name="Haridas S."/>
            <person name="He G."/>
            <person name="LaButti K."/>
            <person name="Lipzen A."/>
            <person name="Mondo S."/>
            <person name="Riley R."/>
            <person name="Salamov A."/>
            <person name="Simmons B.A."/>
            <person name="Magnuson J.K."/>
            <person name="Henrissat B."/>
            <person name="Mortensen U.H."/>
            <person name="Larsen T.O."/>
            <person name="Devries R.P."/>
            <person name="Grigoriev I.V."/>
            <person name="Machida M."/>
            <person name="Baker S.E."/>
            <person name="Andersen M.R."/>
        </authorList>
    </citation>
    <scope>NUCLEOTIDE SEQUENCE [LARGE SCALE GENOMIC DNA]</scope>
    <source>
        <strain evidence="9 10">IBT 18842</strain>
    </source>
</reference>
<evidence type="ECO:0000256" key="1">
    <source>
        <dbReference type="ARBA" id="ARBA00004141"/>
    </source>
</evidence>
<evidence type="ECO:0000259" key="8">
    <source>
        <dbReference type="Pfam" id="PF13632"/>
    </source>
</evidence>
<dbReference type="InterPro" id="IPR050321">
    <property type="entry name" value="Glycosyltr_2/OpgH_subfam"/>
</dbReference>
<dbReference type="GO" id="GO:0016757">
    <property type="term" value="F:glycosyltransferase activity"/>
    <property type="evidence" value="ECO:0007669"/>
    <property type="project" value="UniProtKB-KW"/>
</dbReference>
<dbReference type="OrthoDB" id="72851at2759"/>
<evidence type="ECO:0000313" key="9">
    <source>
        <dbReference type="EMBL" id="KAE8148740.1"/>
    </source>
</evidence>
<evidence type="ECO:0000256" key="6">
    <source>
        <dbReference type="ARBA" id="ARBA00023136"/>
    </source>
</evidence>
<sequence length="614" mass="68771">MRITTEYVGEIEELPPDSRILAGERYRRYLYHTARGAKWIFNSYFVVRLLLLLSTPQWSWTMWLMVMVEGLFFHLTYCDQRLTAATGQGPKCRPRKRLRLQGRENLPRVDVLVPCCGEPTQIILDTLRAACTMDYPTSCYRVLLLDDGASVELHDAVSQLRSTWPHLSYHSRGKQSGRTFAKAGNLNHALFTLQKESAPEFCAVLDADSIPRPEFLRATLPHLLLAPKSALVTTRQYFYNLPAGDPLSQSRLHFYTFQNTELDLRGNAIDSGSGAVFRRNAILDVGGYPTFSFSEDWQLSLILQGMGYGTMQVQEPLQFGLVPSSLEGHIAQRNRWNIGHSQQLHVLWPQTSRAIPQRLRRGIACGGVSIILGLVSLVAGFTAVPWLLSSEPVIPATSPFLVRLEVGLSLVTVTAMWTFVWMQNTAAGIRGPPFAHFENSWLAAAHLYAVLRFHLVSSSPKGSFVTGSNDNSWNHITKSSVYKVLYNDLWRNGILGCIFFLALTVGAMLSTTWGILTTADRGTLAARLLTTVAWPPLLHVWYLTITNFWVPVAYLLSPPHYPDRESRMVGTDRGISFPLVDADEQGHLTKTHFYRPFVLAAVTTVALSAMTLAM</sequence>
<dbReference type="Proteomes" id="UP000325780">
    <property type="component" value="Unassembled WGS sequence"/>
</dbReference>
<dbReference type="CDD" id="cd06421">
    <property type="entry name" value="CESA_CelA_like"/>
    <property type="match status" value="1"/>
</dbReference>
<dbReference type="InterPro" id="IPR001173">
    <property type="entry name" value="Glyco_trans_2-like"/>
</dbReference>
<keyword evidence="4 7" id="KW-0812">Transmembrane</keyword>
<evidence type="ECO:0000256" key="4">
    <source>
        <dbReference type="ARBA" id="ARBA00022692"/>
    </source>
</evidence>
<feature type="transmembrane region" description="Helical" evidence="7">
    <location>
        <begin position="536"/>
        <end position="557"/>
    </location>
</feature>
<keyword evidence="6 7" id="KW-0472">Membrane</keyword>
<dbReference type="Pfam" id="PF13632">
    <property type="entry name" value="Glyco_trans_2_3"/>
    <property type="match status" value="1"/>
</dbReference>
<dbReference type="EMBL" id="ML742148">
    <property type="protein sequence ID" value="KAE8148740.1"/>
    <property type="molecule type" value="Genomic_DNA"/>
</dbReference>